<dbReference type="InterPro" id="IPR033949">
    <property type="entry name" value="CobQ_GATase1"/>
</dbReference>
<gene>
    <name evidence="2" type="primary">gatD</name>
    <name evidence="4" type="ORF">FYJ60_06885</name>
</gene>
<comment type="caution">
    <text evidence="4">The sequence shown here is derived from an EMBL/GenBank/DDBJ whole genome shotgun (WGS) entry which is preliminary data.</text>
</comment>
<dbReference type="GO" id="GO:0140282">
    <property type="term" value="F:carbon-nitrogen ligase activity on lipid II"/>
    <property type="evidence" value="ECO:0007669"/>
    <property type="project" value="UniProtKB-UniRule"/>
</dbReference>
<comment type="catalytic activity">
    <reaction evidence="2">
        <text>L-glutamine + H2O = L-glutamate + NH4(+)</text>
        <dbReference type="Rhea" id="RHEA:15889"/>
        <dbReference type="ChEBI" id="CHEBI:15377"/>
        <dbReference type="ChEBI" id="CHEBI:28938"/>
        <dbReference type="ChEBI" id="CHEBI:29985"/>
        <dbReference type="ChEBI" id="CHEBI:58359"/>
        <dbReference type="EC" id="3.5.1.2"/>
    </reaction>
</comment>
<dbReference type="GO" id="GO:0004359">
    <property type="term" value="F:glutaminase activity"/>
    <property type="evidence" value="ECO:0007669"/>
    <property type="project" value="UniProtKB-UniRule"/>
</dbReference>
<dbReference type="SUPFAM" id="SSF52317">
    <property type="entry name" value="Class I glutamine amidotransferase-like"/>
    <property type="match status" value="1"/>
</dbReference>
<dbReference type="GO" id="GO:0009252">
    <property type="term" value="P:peptidoglycan biosynthetic process"/>
    <property type="evidence" value="ECO:0007669"/>
    <property type="project" value="UniProtKB-UniRule"/>
</dbReference>
<keyword evidence="2" id="KW-0436">Ligase</keyword>
<keyword evidence="5" id="KW-1185">Reference proteome</keyword>
<dbReference type="PANTHER" id="PTHR21343:SF9">
    <property type="entry name" value="LIPID II ISOGLUTAMINYL SYNTHASE (GLUTAMINE-HYDROLYZING) SUBUNIT GATD"/>
    <property type="match status" value="1"/>
</dbReference>
<comment type="function">
    <text evidence="2">The lipid II isoglutaminyl synthase complex catalyzes the formation of alpha-D-isoglutamine in the cell wall lipid II stem peptide. The GatD subunit catalyzes the hydrolysis of glutamine to glutamate and ammonia. The resulting ammonia molecule is channeled to the active site of MurT.</text>
</comment>
<dbReference type="GO" id="GO:0008360">
    <property type="term" value="P:regulation of cell shape"/>
    <property type="evidence" value="ECO:0007669"/>
    <property type="project" value="UniProtKB-KW"/>
</dbReference>
<dbReference type="RefSeq" id="WP_205839028.1">
    <property type="nucleotide sequence ID" value="NZ_VUMV01000004.1"/>
</dbReference>
<dbReference type="InterPro" id="IPR043702">
    <property type="entry name" value="Lipid_II_synth_GatD"/>
</dbReference>
<reference evidence="4 5" key="1">
    <citation type="submission" date="2019-08" db="EMBL/GenBank/DDBJ databases">
        <title>In-depth cultivation of the pig gut microbiome towards novel bacterial diversity and tailored functional studies.</title>
        <authorList>
            <person name="Wylensek D."/>
            <person name="Hitch T.C.A."/>
            <person name="Clavel T."/>
        </authorList>
    </citation>
    <scope>NUCLEOTIDE SEQUENCE [LARGE SCALE GENOMIC DNA]</scope>
    <source>
        <strain evidence="4 5">Oil+RF-744-WCA-WT-13</strain>
    </source>
</reference>
<dbReference type="InterPro" id="IPR029062">
    <property type="entry name" value="Class_I_gatase-like"/>
</dbReference>
<dbReference type="InterPro" id="IPR011698">
    <property type="entry name" value="GATase_3"/>
</dbReference>
<dbReference type="CDD" id="cd01750">
    <property type="entry name" value="GATase1_CobQ"/>
    <property type="match status" value="1"/>
</dbReference>
<dbReference type="Proteomes" id="UP000466864">
    <property type="component" value="Unassembled WGS sequence"/>
</dbReference>
<dbReference type="EC" id="6.3.5.13" evidence="2"/>
<keyword evidence="4" id="KW-0808">Transferase</keyword>
<comment type="similarity">
    <text evidence="2">Belongs to the CobB/CobQ family. GatD subfamily.</text>
</comment>
<proteinExistence type="inferred from homology"/>
<comment type="subunit">
    <text evidence="2">Forms a heterodimer with MurT.</text>
</comment>
<feature type="active site" evidence="2">
    <location>
        <position position="195"/>
    </location>
</feature>
<keyword evidence="2" id="KW-0133">Cell shape</keyword>
<dbReference type="PANTHER" id="PTHR21343">
    <property type="entry name" value="DETHIOBIOTIN SYNTHETASE"/>
    <property type="match status" value="1"/>
</dbReference>
<keyword evidence="2" id="KW-0961">Cell wall biogenesis/degradation</keyword>
<dbReference type="HAMAP" id="MF_02213">
    <property type="entry name" value="Lipid_II_synth_GatD"/>
    <property type="match status" value="1"/>
</dbReference>
<dbReference type="UniPathway" id="UPA00219"/>
<keyword evidence="2" id="KW-0573">Peptidoglycan synthesis</keyword>
<comment type="catalytic activity">
    <reaction evidence="2">
        <text>beta-D-GlcNAc-(1-&gt;4)-Mur2Ac(oyl-L-Ala-gamma-D-Glu-L-Lys-D-Ala-D-Ala)-di-trans,octa-cis-undecaprenyl diphosphate + L-glutamine + ATP + H2O = beta-D-GlcNAc-(1-&gt;4)-Mur2Ac(oyl-L-Ala-D-isoglutaminyl-L-Lys-D-Ala-D-Ala)-di-trans,octa-cis-undecaprenyl diphosphate + L-glutamate + ADP + phosphate + H(+)</text>
        <dbReference type="Rhea" id="RHEA:57928"/>
        <dbReference type="ChEBI" id="CHEBI:15377"/>
        <dbReference type="ChEBI" id="CHEBI:15378"/>
        <dbReference type="ChEBI" id="CHEBI:29985"/>
        <dbReference type="ChEBI" id="CHEBI:30616"/>
        <dbReference type="ChEBI" id="CHEBI:43474"/>
        <dbReference type="ChEBI" id="CHEBI:58359"/>
        <dbReference type="ChEBI" id="CHEBI:60033"/>
        <dbReference type="ChEBI" id="CHEBI:62233"/>
        <dbReference type="ChEBI" id="CHEBI:456216"/>
        <dbReference type="EC" id="6.3.5.13"/>
    </reaction>
</comment>
<evidence type="ECO:0000256" key="1">
    <source>
        <dbReference type="ARBA" id="ARBA00022962"/>
    </source>
</evidence>
<organism evidence="4 5">
    <name type="scientific">Bilifractor porci</name>
    <dbReference type="NCBI Taxonomy" id="2606636"/>
    <lineage>
        <taxon>Bacteria</taxon>
        <taxon>Bacillati</taxon>
        <taxon>Bacillota</taxon>
        <taxon>Clostridia</taxon>
        <taxon>Lachnospirales</taxon>
        <taxon>Lachnospiraceae</taxon>
        <taxon>Bilifractor</taxon>
    </lineage>
</organism>
<name>A0A7X2P8C4_9FIRM</name>
<dbReference type="Gene3D" id="3.40.50.880">
    <property type="match status" value="1"/>
</dbReference>
<evidence type="ECO:0000256" key="2">
    <source>
        <dbReference type="HAMAP-Rule" id="MF_02213"/>
    </source>
</evidence>
<dbReference type="Pfam" id="PF07685">
    <property type="entry name" value="GATase_3"/>
    <property type="match status" value="1"/>
</dbReference>
<feature type="binding site" evidence="2">
    <location>
        <position position="129"/>
    </location>
    <ligand>
        <name>substrate</name>
    </ligand>
</feature>
<evidence type="ECO:0000313" key="5">
    <source>
        <dbReference type="Proteomes" id="UP000466864"/>
    </source>
</evidence>
<evidence type="ECO:0000313" key="4">
    <source>
        <dbReference type="EMBL" id="MST82036.1"/>
    </source>
</evidence>
<evidence type="ECO:0000259" key="3">
    <source>
        <dbReference type="Pfam" id="PF07685"/>
    </source>
</evidence>
<dbReference type="EMBL" id="VUMV01000004">
    <property type="protein sequence ID" value="MST82036.1"/>
    <property type="molecule type" value="Genomic_DNA"/>
</dbReference>
<dbReference type="EC" id="3.5.1.2" evidence="2"/>
<keyword evidence="2" id="KW-0378">Hydrolase</keyword>
<protein>
    <recommendedName>
        <fullName evidence="2">Lipid II isoglutaminyl synthase (glutamine-hydrolyzing) subunit GatD</fullName>
        <ecNumber evidence="2">6.3.5.13</ecNumber>
    </recommendedName>
    <alternativeName>
        <fullName evidence="2">Lipid II isoglutaminyl synthase glutaminase subunit</fullName>
        <ecNumber evidence="2">3.5.1.2</ecNumber>
    </alternativeName>
</protein>
<sequence length="251" mass="27540">MSELKICHLYPEVLNLYGDRGNILCMTKRLQWRGIRAEVARVGIGDRASLADFDLFFIGGGQDFEQEVLLEDLKAGKGEEIRAAVRDGKTFLTICGGYQMMGHYYQTHDGVKCEFLGAADFYTVGGDKRMIGNYAFALGEDSGGSTVVGFENHSGRTYLGDGVKPLGKVIRGFGNNGEDGTEGIHDRNLFGSYSHGPILPKNPEFCDFLLETALCRKYGAFQLEPLQDGFEKAAHDSVLEKVENGTAGRDD</sequence>
<comment type="pathway">
    <text evidence="2">Cell wall biogenesis; peptidoglycan biosynthesis.</text>
</comment>
<feature type="domain" description="CobB/CobQ-like glutamine amidotransferase" evidence="3">
    <location>
        <begin position="5"/>
        <end position="202"/>
    </location>
</feature>
<dbReference type="AlphaFoldDB" id="A0A7X2P8C4"/>
<dbReference type="GO" id="GO:0016740">
    <property type="term" value="F:transferase activity"/>
    <property type="evidence" value="ECO:0007669"/>
    <property type="project" value="UniProtKB-KW"/>
</dbReference>
<dbReference type="PROSITE" id="PS51274">
    <property type="entry name" value="GATASE_COBBQ"/>
    <property type="match status" value="1"/>
</dbReference>
<dbReference type="GO" id="GO:0071555">
    <property type="term" value="P:cell wall organization"/>
    <property type="evidence" value="ECO:0007669"/>
    <property type="project" value="UniProtKB-KW"/>
</dbReference>
<feature type="active site" description="Nucleophile" evidence="2">
    <location>
        <position position="95"/>
    </location>
</feature>
<dbReference type="GO" id="GO:0009236">
    <property type="term" value="P:cobalamin biosynthetic process"/>
    <property type="evidence" value="ECO:0007669"/>
    <property type="project" value="InterPro"/>
</dbReference>
<keyword evidence="1 2" id="KW-0315">Glutamine amidotransferase</keyword>
<accession>A0A7X2P8C4</accession>